<dbReference type="PROSITE" id="PS50987">
    <property type="entry name" value="HTH_ARSR_2"/>
    <property type="match status" value="1"/>
</dbReference>
<name>A0A3D4V6M5_9BACT</name>
<dbReference type="GO" id="GO:0003700">
    <property type="term" value="F:DNA-binding transcription factor activity"/>
    <property type="evidence" value="ECO:0007669"/>
    <property type="project" value="InterPro"/>
</dbReference>
<dbReference type="AlphaFoldDB" id="A0A3D4V6M5"/>
<dbReference type="InterPro" id="IPR036390">
    <property type="entry name" value="WH_DNA-bd_sf"/>
</dbReference>
<dbReference type="Pfam" id="PF12840">
    <property type="entry name" value="HTH_20"/>
    <property type="match status" value="1"/>
</dbReference>
<evidence type="ECO:0000313" key="3">
    <source>
        <dbReference type="Proteomes" id="UP000264071"/>
    </source>
</evidence>
<accession>A0A3D4V6M5</accession>
<dbReference type="CDD" id="cd00090">
    <property type="entry name" value="HTH_ARSR"/>
    <property type="match status" value="1"/>
</dbReference>
<sequence length="118" mass="13176">MTDSQRLDATFAALADSTRRAILARLAQGGASVAELAEPFAMSQPAISKHLKVLERAGLISTVQDAQRRPRKIEGARLGEATAWLEEYRQFWERRYSALDALLSELQATPAKSKRKRH</sequence>
<dbReference type="OMA" id="QRRWYRL"/>
<dbReference type="PANTHER" id="PTHR38600:SF2">
    <property type="entry name" value="SLL0088 PROTEIN"/>
    <property type="match status" value="1"/>
</dbReference>
<dbReference type="InterPro" id="IPR011991">
    <property type="entry name" value="ArsR-like_HTH"/>
</dbReference>
<dbReference type="SMART" id="SM00418">
    <property type="entry name" value="HTH_ARSR"/>
    <property type="match status" value="1"/>
</dbReference>
<evidence type="ECO:0000259" key="1">
    <source>
        <dbReference type="PROSITE" id="PS50987"/>
    </source>
</evidence>
<dbReference type="NCBIfam" id="NF033788">
    <property type="entry name" value="HTH_metalloreg"/>
    <property type="match status" value="1"/>
</dbReference>
<proteinExistence type="predicted"/>
<dbReference type="PANTHER" id="PTHR38600">
    <property type="entry name" value="TRANSCRIPTIONAL REGULATORY PROTEIN"/>
    <property type="match status" value="1"/>
</dbReference>
<feature type="domain" description="HTH arsR-type" evidence="1">
    <location>
        <begin position="1"/>
        <end position="93"/>
    </location>
</feature>
<reference evidence="2 3" key="1">
    <citation type="journal article" date="2018" name="Nat. Biotechnol.">
        <title>A standardized bacterial taxonomy based on genome phylogeny substantially revises the tree of life.</title>
        <authorList>
            <person name="Parks D.H."/>
            <person name="Chuvochina M."/>
            <person name="Waite D.W."/>
            <person name="Rinke C."/>
            <person name="Skarshewski A."/>
            <person name="Chaumeil P.A."/>
            <person name="Hugenholtz P."/>
        </authorList>
    </citation>
    <scope>NUCLEOTIDE SEQUENCE [LARGE SCALE GENOMIC DNA]</scope>
    <source>
        <strain evidence="2">UBA8844</strain>
    </source>
</reference>
<dbReference type="InterPro" id="IPR036388">
    <property type="entry name" value="WH-like_DNA-bd_sf"/>
</dbReference>
<gene>
    <name evidence="2" type="ORF">DGD08_04545</name>
</gene>
<dbReference type="PRINTS" id="PR00778">
    <property type="entry name" value="HTHARSR"/>
</dbReference>
<dbReference type="InterPro" id="IPR001845">
    <property type="entry name" value="HTH_ArsR_DNA-bd_dom"/>
</dbReference>
<comment type="caution">
    <text evidence="2">The sequence shown here is derived from an EMBL/GenBank/DDBJ whole genome shotgun (WGS) entry which is preliminary data.</text>
</comment>
<dbReference type="Gene3D" id="1.10.10.10">
    <property type="entry name" value="Winged helix-like DNA-binding domain superfamily/Winged helix DNA-binding domain"/>
    <property type="match status" value="1"/>
</dbReference>
<evidence type="ECO:0000313" key="2">
    <source>
        <dbReference type="EMBL" id="HCT56464.1"/>
    </source>
</evidence>
<dbReference type="SUPFAM" id="SSF46785">
    <property type="entry name" value="Winged helix' DNA-binding domain"/>
    <property type="match status" value="1"/>
</dbReference>
<dbReference type="EMBL" id="DPIY01000005">
    <property type="protein sequence ID" value="HCT56464.1"/>
    <property type="molecule type" value="Genomic_DNA"/>
</dbReference>
<organism evidence="2 3">
    <name type="scientific">Gemmatimonas aurantiaca</name>
    <dbReference type="NCBI Taxonomy" id="173480"/>
    <lineage>
        <taxon>Bacteria</taxon>
        <taxon>Pseudomonadati</taxon>
        <taxon>Gemmatimonadota</taxon>
        <taxon>Gemmatimonadia</taxon>
        <taxon>Gemmatimonadales</taxon>
        <taxon>Gemmatimonadaceae</taxon>
        <taxon>Gemmatimonas</taxon>
    </lineage>
</organism>
<protein>
    <submittedName>
        <fullName evidence="2">ArsR family transcriptional regulator</fullName>
    </submittedName>
</protein>
<dbReference type="Proteomes" id="UP000264071">
    <property type="component" value="Unassembled WGS sequence"/>
</dbReference>